<organism evidence="2 3">
    <name type="scientific">Hymenobacter tibetensis</name>
    <dbReference type="NCBI Taxonomy" id="497967"/>
    <lineage>
        <taxon>Bacteria</taxon>
        <taxon>Pseudomonadati</taxon>
        <taxon>Bacteroidota</taxon>
        <taxon>Cytophagia</taxon>
        <taxon>Cytophagales</taxon>
        <taxon>Hymenobacteraceae</taxon>
        <taxon>Hymenobacter</taxon>
    </lineage>
</organism>
<feature type="region of interest" description="Disordered" evidence="1">
    <location>
        <begin position="234"/>
        <end position="270"/>
    </location>
</feature>
<reference evidence="2 3" key="1">
    <citation type="submission" date="2022-03" db="EMBL/GenBank/DDBJ databases">
        <title>Hymenobactersp. isolated from the air.</title>
        <authorList>
            <person name="Won M."/>
            <person name="Kwon S.-W."/>
        </authorList>
    </citation>
    <scope>NUCLEOTIDE SEQUENCE [LARGE SCALE GENOMIC DNA]</scope>
    <source>
        <strain evidence="2 3">KACC 21982</strain>
    </source>
</reference>
<dbReference type="EMBL" id="CP094669">
    <property type="protein sequence ID" value="UOG76488.1"/>
    <property type="molecule type" value="Genomic_DNA"/>
</dbReference>
<dbReference type="Proteomes" id="UP000831113">
    <property type="component" value="Chromosome"/>
</dbReference>
<evidence type="ECO:0000256" key="1">
    <source>
        <dbReference type="SAM" id="MobiDB-lite"/>
    </source>
</evidence>
<evidence type="ECO:0000313" key="2">
    <source>
        <dbReference type="EMBL" id="UOG76488.1"/>
    </source>
</evidence>
<sequence>MTSLSSHSPAELLLLLEQYHNPSLRQLLRVTFLDLLRQQVLAISTEQYRPHFLDPVTWQQFVIGGPALATYQALPHEALLINALQADDQLRIPFKQYVRMIFGKAQTPRAYYQLIEENMRTGQLFSHHWFWRLTQIRYLTPKGKQLQAATENELARLDKEFASRVASNPSDARQFSQHLGGMLFLLPSFSSEVGHQLERELRQIPEPAHDLGSDFSGGDGGDFSWPSHSDTFDSHCGGHGESDSSGCGGDSDSGCGGDSGCSGCGGCGGD</sequence>
<dbReference type="RefSeq" id="WP_243801445.1">
    <property type="nucleotide sequence ID" value="NZ_CP094669.1"/>
</dbReference>
<proteinExistence type="predicted"/>
<accession>A0ABY4D1T4</accession>
<gene>
    <name evidence="2" type="ORF">MTX78_07780</name>
</gene>
<evidence type="ECO:0000313" key="3">
    <source>
        <dbReference type="Proteomes" id="UP000831113"/>
    </source>
</evidence>
<keyword evidence="3" id="KW-1185">Reference proteome</keyword>
<name>A0ABY4D1T4_9BACT</name>
<feature type="compositionally biased region" description="Gly residues" evidence="1">
    <location>
        <begin position="246"/>
        <end position="270"/>
    </location>
</feature>
<protein>
    <submittedName>
        <fullName evidence="2">Uncharacterized protein</fullName>
    </submittedName>
</protein>